<sequence length="103" mass="12004">MLFFSNVFSLMDWSDDGVNNCTLMYLRNIEMARFSANKLQGPEITLVLRFNQFSVHDYGYGIGWDFNLTRIESEYDQGHRSGRWSCLMAAGTGLTVKRQRRLH</sequence>
<accession>A0A2S0PDN6</accession>
<evidence type="ECO:0000313" key="1">
    <source>
        <dbReference type="EMBL" id="AVY95486.1"/>
    </source>
</evidence>
<dbReference type="KEGG" id="maer:DAI18_16585"/>
<proteinExistence type="predicted"/>
<name>A0A2S0PDN6_9NEIS</name>
<dbReference type="Proteomes" id="UP000244173">
    <property type="component" value="Chromosome"/>
</dbReference>
<dbReference type="RefSeq" id="WP_107889958.1">
    <property type="nucleotide sequence ID" value="NZ_CP028519.1"/>
</dbReference>
<gene>
    <name evidence="1" type="ORF">DAI18_16585</name>
</gene>
<organism evidence="1 2">
    <name type="scientific">Microvirgula aerodenitrificans</name>
    <dbReference type="NCBI Taxonomy" id="57480"/>
    <lineage>
        <taxon>Bacteria</taxon>
        <taxon>Pseudomonadati</taxon>
        <taxon>Pseudomonadota</taxon>
        <taxon>Betaproteobacteria</taxon>
        <taxon>Neisseriales</taxon>
        <taxon>Aquaspirillaceae</taxon>
        <taxon>Microvirgula</taxon>
    </lineage>
</organism>
<protein>
    <submittedName>
        <fullName evidence="1">Uncharacterized protein</fullName>
    </submittedName>
</protein>
<dbReference type="EMBL" id="CP028519">
    <property type="protein sequence ID" value="AVY95486.1"/>
    <property type="molecule type" value="Genomic_DNA"/>
</dbReference>
<dbReference type="AlphaFoldDB" id="A0A2S0PDN6"/>
<evidence type="ECO:0000313" key="2">
    <source>
        <dbReference type="Proteomes" id="UP000244173"/>
    </source>
</evidence>
<reference evidence="1 2" key="1">
    <citation type="submission" date="2018-04" db="EMBL/GenBank/DDBJ databases">
        <title>Denitrifier Microvirgula.</title>
        <authorList>
            <person name="Anderson E."/>
            <person name="Jang J."/>
            <person name="Ishii S."/>
        </authorList>
    </citation>
    <scope>NUCLEOTIDE SEQUENCE [LARGE SCALE GENOMIC DNA]</scope>
    <source>
        <strain evidence="1 2">BE2.4</strain>
    </source>
</reference>
<keyword evidence="2" id="KW-1185">Reference proteome</keyword>
<dbReference type="OrthoDB" id="8579288at2"/>